<dbReference type="EMBL" id="BMKB01000002">
    <property type="protein sequence ID" value="GGA47974.1"/>
    <property type="molecule type" value="Genomic_DNA"/>
</dbReference>
<reference evidence="7 8" key="1">
    <citation type="journal article" date="2014" name="Int. J. Syst. Evol. Microbiol.">
        <title>Complete genome sequence of Corynebacterium casei LMG S-19264T (=DSM 44701T), isolated from a smear-ripened cheese.</title>
        <authorList>
            <consortium name="US DOE Joint Genome Institute (JGI-PGF)"/>
            <person name="Walter F."/>
            <person name="Albersmeier A."/>
            <person name="Kalinowski J."/>
            <person name="Ruckert C."/>
        </authorList>
    </citation>
    <scope>NUCLEOTIDE SEQUENCE [LARGE SCALE GENOMIC DNA]</scope>
    <source>
        <strain evidence="7 8">CGMCC 1.15896</strain>
    </source>
</reference>
<evidence type="ECO:0000313" key="8">
    <source>
        <dbReference type="Proteomes" id="UP000596977"/>
    </source>
</evidence>
<sequence>MQTILSLGAILAVQPTELDPDPFFNADRVWLYQYVLMVGYGFCVPWYFFKRNRWYWWSVVIAVSILLTIYFQVQVSAWLNDWYGRFFNLVQEALTAPGNFTIEEFYGEMFTVLIVLIPNIAVAVLLAFVNAHFVFRWRRAMSFYYMHFWPNLRHIEGAAQRIQEDTMRFAQIVRSLGTTFVGSMITLAVFLPLLYSLSQQIAEIPLIGQVDGGLVFVALLSASFGTVLLAVVGIKLPGLEFENQKVEAALRKELVYGEDDADRADPVSFREFFAAVQRNYFRLYLHYLYFNVARFTYLQGSNFVPLVALGPSIVTGAITLGIYQQVANAFDRVENSFQYLANSWTTIIELISVYKRLRAFESQIPRDLEAPDADIAVVPQ</sequence>
<comment type="subcellular location">
    <subcellularLocation>
        <location evidence="1">Cell membrane</location>
        <topology evidence="1">Multi-pass membrane protein</topology>
    </subcellularLocation>
</comment>
<comment type="caution">
    <text evidence="7">The sequence shown here is derived from an EMBL/GenBank/DDBJ whole genome shotgun (WGS) entry which is preliminary data.</text>
</comment>
<name>A0A916VX77_9HYPH</name>
<evidence type="ECO:0000256" key="6">
    <source>
        <dbReference type="SAM" id="Phobius"/>
    </source>
</evidence>
<evidence type="ECO:0000256" key="2">
    <source>
        <dbReference type="ARBA" id="ARBA00022448"/>
    </source>
</evidence>
<dbReference type="GO" id="GO:1904680">
    <property type="term" value="F:peptide transmembrane transporter activity"/>
    <property type="evidence" value="ECO:0007669"/>
    <property type="project" value="InterPro"/>
</dbReference>
<organism evidence="7 8">
    <name type="scientific">Pelagibacterium lentulum</name>
    <dbReference type="NCBI Taxonomy" id="2029865"/>
    <lineage>
        <taxon>Bacteria</taxon>
        <taxon>Pseudomonadati</taxon>
        <taxon>Pseudomonadota</taxon>
        <taxon>Alphaproteobacteria</taxon>
        <taxon>Hyphomicrobiales</taxon>
        <taxon>Devosiaceae</taxon>
        <taxon>Pelagibacterium</taxon>
    </lineage>
</organism>
<dbReference type="GO" id="GO:0015833">
    <property type="term" value="P:peptide transport"/>
    <property type="evidence" value="ECO:0007669"/>
    <property type="project" value="InterPro"/>
</dbReference>
<protein>
    <submittedName>
        <fullName evidence="7">Peptide antibiotic transporter SbmA</fullName>
    </submittedName>
</protein>
<dbReference type="GO" id="GO:0005886">
    <property type="term" value="C:plasma membrane"/>
    <property type="evidence" value="ECO:0007669"/>
    <property type="project" value="UniProtKB-SubCell"/>
</dbReference>
<feature type="transmembrane region" description="Helical" evidence="6">
    <location>
        <begin position="176"/>
        <end position="195"/>
    </location>
</feature>
<dbReference type="GO" id="GO:0005524">
    <property type="term" value="F:ATP binding"/>
    <property type="evidence" value="ECO:0007669"/>
    <property type="project" value="InterPro"/>
</dbReference>
<accession>A0A916VX77</accession>
<dbReference type="SUPFAM" id="SSF90123">
    <property type="entry name" value="ABC transporter transmembrane region"/>
    <property type="match status" value="1"/>
</dbReference>
<keyword evidence="4 6" id="KW-1133">Transmembrane helix</keyword>
<dbReference type="AlphaFoldDB" id="A0A916VX77"/>
<dbReference type="PANTHER" id="PTHR11384">
    <property type="entry name" value="ATP-BINDING CASSETTE, SUB-FAMILY D MEMBER"/>
    <property type="match status" value="1"/>
</dbReference>
<gene>
    <name evidence="7" type="primary">sbmA</name>
    <name evidence="7" type="ORF">GCM10011499_17290</name>
</gene>
<dbReference type="InterPro" id="IPR050835">
    <property type="entry name" value="ABC_transporter_sub-D"/>
</dbReference>
<dbReference type="InterPro" id="IPR036640">
    <property type="entry name" value="ABC1_TM_sf"/>
</dbReference>
<dbReference type="PANTHER" id="PTHR11384:SF59">
    <property type="entry name" value="LYSOSOMAL COBALAMIN TRANSPORTER ABCD4"/>
    <property type="match status" value="1"/>
</dbReference>
<keyword evidence="8" id="KW-1185">Reference proteome</keyword>
<dbReference type="InterPro" id="IPR009248">
    <property type="entry name" value="SbmA_BacA"/>
</dbReference>
<keyword evidence="5 6" id="KW-0472">Membrane</keyword>
<proteinExistence type="predicted"/>
<keyword evidence="2" id="KW-0813">Transport</keyword>
<evidence type="ECO:0000256" key="1">
    <source>
        <dbReference type="ARBA" id="ARBA00004651"/>
    </source>
</evidence>
<feature type="transmembrane region" description="Helical" evidence="6">
    <location>
        <begin position="215"/>
        <end position="236"/>
    </location>
</feature>
<dbReference type="Pfam" id="PF05992">
    <property type="entry name" value="SbmA_BacA"/>
    <property type="match status" value="1"/>
</dbReference>
<feature type="transmembrane region" description="Helical" evidence="6">
    <location>
        <begin position="31"/>
        <end position="49"/>
    </location>
</feature>
<feature type="transmembrane region" description="Helical" evidence="6">
    <location>
        <begin position="109"/>
        <end position="135"/>
    </location>
</feature>
<feature type="transmembrane region" description="Helical" evidence="6">
    <location>
        <begin position="54"/>
        <end position="73"/>
    </location>
</feature>
<evidence type="ECO:0000256" key="5">
    <source>
        <dbReference type="ARBA" id="ARBA00023136"/>
    </source>
</evidence>
<evidence type="ECO:0000313" key="7">
    <source>
        <dbReference type="EMBL" id="GGA47974.1"/>
    </source>
</evidence>
<feature type="transmembrane region" description="Helical" evidence="6">
    <location>
        <begin position="303"/>
        <end position="323"/>
    </location>
</feature>
<evidence type="ECO:0000256" key="3">
    <source>
        <dbReference type="ARBA" id="ARBA00022692"/>
    </source>
</evidence>
<keyword evidence="3 6" id="KW-0812">Transmembrane</keyword>
<dbReference type="Proteomes" id="UP000596977">
    <property type="component" value="Unassembled WGS sequence"/>
</dbReference>
<evidence type="ECO:0000256" key="4">
    <source>
        <dbReference type="ARBA" id="ARBA00022989"/>
    </source>
</evidence>